<proteinExistence type="predicted"/>
<keyword evidence="2 3" id="KW-0808">Transferase</keyword>
<comment type="caution">
    <text evidence="3">The sequence shown here is derived from an EMBL/GenBank/DDBJ whole genome shotgun (WGS) entry which is preliminary data.</text>
</comment>
<gene>
    <name evidence="3" type="ORF">ACFFF6_12010</name>
</gene>
<dbReference type="PANTHER" id="PTHR12526">
    <property type="entry name" value="GLYCOSYLTRANSFERASE"/>
    <property type="match status" value="1"/>
</dbReference>
<dbReference type="EC" id="2.4.-.-" evidence="3"/>
<dbReference type="EMBL" id="JBHLSV010000014">
    <property type="protein sequence ID" value="MFC0674682.1"/>
    <property type="molecule type" value="Genomic_DNA"/>
</dbReference>
<dbReference type="GO" id="GO:0016757">
    <property type="term" value="F:glycosyltransferase activity"/>
    <property type="evidence" value="ECO:0007669"/>
    <property type="project" value="UniProtKB-KW"/>
</dbReference>
<dbReference type="PANTHER" id="PTHR12526:SF510">
    <property type="entry name" value="D-INOSITOL 3-PHOSPHATE GLYCOSYLTRANSFERASE"/>
    <property type="match status" value="1"/>
</dbReference>
<dbReference type="RefSeq" id="WP_376981002.1">
    <property type="nucleotide sequence ID" value="NZ_JBHLSV010000014.1"/>
</dbReference>
<dbReference type="SUPFAM" id="SSF53756">
    <property type="entry name" value="UDP-Glycosyltransferase/glycogen phosphorylase"/>
    <property type="match status" value="1"/>
</dbReference>
<reference evidence="3 4" key="1">
    <citation type="submission" date="2024-09" db="EMBL/GenBank/DDBJ databases">
        <authorList>
            <person name="Sun Q."/>
            <person name="Mori K."/>
        </authorList>
    </citation>
    <scope>NUCLEOTIDE SEQUENCE [LARGE SCALE GENOMIC DNA]</scope>
    <source>
        <strain evidence="3 4">CICC 10874</strain>
    </source>
</reference>
<dbReference type="Gene3D" id="3.40.50.2000">
    <property type="entry name" value="Glycogen Phosphorylase B"/>
    <property type="match status" value="2"/>
</dbReference>
<dbReference type="CDD" id="cd03801">
    <property type="entry name" value="GT4_PimA-like"/>
    <property type="match status" value="1"/>
</dbReference>
<accession>A0ABV6REA5</accession>
<name>A0ABV6REA5_9MICO</name>
<organism evidence="3 4">
    <name type="scientific">Brachybacterium hainanense</name>
    <dbReference type="NCBI Taxonomy" id="1541174"/>
    <lineage>
        <taxon>Bacteria</taxon>
        <taxon>Bacillati</taxon>
        <taxon>Actinomycetota</taxon>
        <taxon>Actinomycetes</taxon>
        <taxon>Micrococcales</taxon>
        <taxon>Dermabacteraceae</taxon>
        <taxon>Brachybacterium</taxon>
    </lineage>
</organism>
<dbReference type="Pfam" id="PF13692">
    <property type="entry name" value="Glyco_trans_1_4"/>
    <property type="match status" value="1"/>
</dbReference>
<evidence type="ECO:0000313" key="4">
    <source>
        <dbReference type="Proteomes" id="UP001589793"/>
    </source>
</evidence>
<dbReference type="Proteomes" id="UP001589793">
    <property type="component" value="Unassembled WGS sequence"/>
</dbReference>
<keyword evidence="4" id="KW-1185">Reference proteome</keyword>
<evidence type="ECO:0000256" key="1">
    <source>
        <dbReference type="ARBA" id="ARBA00022676"/>
    </source>
</evidence>
<sequence>MSAPRIVVATNNGDLGGGEVMLLNIAEALRTIGLDVRVIGPTEPGDVLVEAMARDLPTIALPARGRKQYMAALRVWRMLHPNTLLWCNGLVPSFATAGIGPRLVHLHQLPTGAQQSAAELARAGARELLVPSTYMASRIHHGRVLQNWTEEIEFAPHRSAEDGPLRVGFLGRLTIAKGVEVLARAMEQVISHAPREVRLVVAGENRFGDSEDDRRVAEALGRLAPRVEKLGWMDRGDFFHVIDLLVLPSVFPESFGLAAAEAMGAGIPVVISDAGALPEVTGQHHPWIARSGDAEDLAGVMLRALGGMPEERDTVVRAARHRWEERFSPDAGTRRVAQLLSELDSPRRTRRVMRRAVASEPGPKRGRA</sequence>
<keyword evidence="1 3" id="KW-0328">Glycosyltransferase</keyword>
<evidence type="ECO:0000256" key="2">
    <source>
        <dbReference type="ARBA" id="ARBA00022679"/>
    </source>
</evidence>
<evidence type="ECO:0000313" key="3">
    <source>
        <dbReference type="EMBL" id="MFC0674682.1"/>
    </source>
</evidence>
<protein>
    <submittedName>
        <fullName evidence="3">Glycosyltransferase family 4 protein</fullName>
        <ecNumber evidence="3">2.4.-.-</ecNumber>
    </submittedName>
</protein>